<dbReference type="InterPro" id="IPR019931">
    <property type="entry name" value="LPXTG_anchor"/>
</dbReference>
<dbReference type="EMBL" id="AZGF01000052">
    <property type="protein sequence ID" value="KRM08982.1"/>
    <property type="molecule type" value="Genomic_DNA"/>
</dbReference>
<keyword evidence="3" id="KW-0732">Signal</keyword>
<dbReference type="PATRIC" id="fig|1423807.3.peg.2109"/>
<gene>
    <name evidence="8" type="ORF">FD16_GL002057</name>
</gene>
<evidence type="ECO:0000313" key="8">
    <source>
        <dbReference type="EMBL" id="KRM08982.1"/>
    </source>
</evidence>
<proteinExistence type="predicted"/>
<dbReference type="AlphaFoldDB" id="A0A0R1W1B8"/>
<keyword evidence="6" id="KW-0812">Transmembrane</keyword>
<evidence type="ECO:0000256" key="1">
    <source>
        <dbReference type="ARBA" id="ARBA00022512"/>
    </source>
</evidence>
<comment type="caution">
    <text evidence="8">The sequence shown here is derived from an EMBL/GenBank/DDBJ whole genome shotgun (WGS) entry which is preliminary data.</text>
</comment>
<keyword evidence="6" id="KW-1133">Transmembrane helix</keyword>
<feature type="region of interest" description="Disordered" evidence="5">
    <location>
        <begin position="15"/>
        <end position="38"/>
    </location>
</feature>
<evidence type="ECO:0000256" key="6">
    <source>
        <dbReference type="SAM" id="Phobius"/>
    </source>
</evidence>
<dbReference type="eggNOG" id="COG3203">
    <property type="taxonomic scope" value="Bacteria"/>
</dbReference>
<keyword evidence="1" id="KW-0134">Cell wall</keyword>
<accession>A0A0R1W1B8</accession>
<evidence type="ECO:0000259" key="7">
    <source>
        <dbReference type="PROSITE" id="PS50847"/>
    </source>
</evidence>
<dbReference type="Proteomes" id="UP000051820">
    <property type="component" value="Unassembled WGS sequence"/>
</dbReference>
<dbReference type="NCBIfam" id="TIGR01167">
    <property type="entry name" value="LPXTG_anchor"/>
    <property type="match status" value="1"/>
</dbReference>
<dbReference type="eggNOG" id="COG4932">
    <property type="taxonomic scope" value="Bacteria"/>
</dbReference>
<name>A0A0R1W1B8_9LACO</name>
<evidence type="ECO:0000256" key="5">
    <source>
        <dbReference type="SAM" id="MobiDB-lite"/>
    </source>
</evidence>
<keyword evidence="9" id="KW-1185">Reference proteome</keyword>
<evidence type="ECO:0000256" key="2">
    <source>
        <dbReference type="ARBA" id="ARBA00022525"/>
    </source>
</evidence>
<keyword evidence="4" id="KW-0572">Peptidoglycan-anchor</keyword>
<evidence type="ECO:0000256" key="3">
    <source>
        <dbReference type="ARBA" id="ARBA00022729"/>
    </source>
</evidence>
<evidence type="ECO:0000256" key="4">
    <source>
        <dbReference type="ARBA" id="ARBA00023088"/>
    </source>
</evidence>
<dbReference type="PROSITE" id="PS50847">
    <property type="entry name" value="GRAM_POS_ANCHORING"/>
    <property type="match status" value="1"/>
</dbReference>
<evidence type="ECO:0000313" key="9">
    <source>
        <dbReference type="Proteomes" id="UP000051820"/>
    </source>
</evidence>
<keyword evidence="2" id="KW-0964">Secreted</keyword>
<sequence>MGSNAHLNYKASVNTVVSNKSTKENKSVNNTLPQTGEQESNNLSVAGIIAMILISMGSFIGIRRKEKK</sequence>
<organism evidence="8 9">
    <name type="scientific">Paucilactobacillus suebicus DSM 5007 = KCTC 3549</name>
    <dbReference type="NCBI Taxonomy" id="1423807"/>
    <lineage>
        <taxon>Bacteria</taxon>
        <taxon>Bacillati</taxon>
        <taxon>Bacillota</taxon>
        <taxon>Bacilli</taxon>
        <taxon>Lactobacillales</taxon>
        <taxon>Lactobacillaceae</taxon>
        <taxon>Paucilactobacillus</taxon>
    </lineage>
</organism>
<feature type="domain" description="Gram-positive cocci surface proteins LPxTG" evidence="7">
    <location>
        <begin position="32"/>
        <end position="68"/>
    </location>
</feature>
<dbReference type="Pfam" id="PF00746">
    <property type="entry name" value="Gram_pos_anchor"/>
    <property type="match status" value="1"/>
</dbReference>
<protein>
    <recommendedName>
        <fullName evidence="7">Gram-positive cocci surface proteins LPxTG domain-containing protein</fullName>
    </recommendedName>
</protein>
<feature type="transmembrane region" description="Helical" evidence="6">
    <location>
        <begin position="43"/>
        <end position="62"/>
    </location>
</feature>
<reference evidence="8 9" key="1">
    <citation type="journal article" date="2015" name="Genome Announc.">
        <title>Expanding the biotechnology potential of lactobacilli through comparative genomics of 213 strains and associated genera.</title>
        <authorList>
            <person name="Sun Z."/>
            <person name="Harris H.M."/>
            <person name="McCann A."/>
            <person name="Guo C."/>
            <person name="Argimon S."/>
            <person name="Zhang W."/>
            <person name="Yang X."/>
            <person name="Jeffery I.B."/>
            <person name="Cooney J.C."/>
            <person name="Kagawa T.F."/>
            <person name="Liu W."/>
            <person name="Song Y."/>
            <person name="Salvetti E."/>
            <person name="Wrobel A."/>
            <person name="Rasinkangas P."/>
            <person name="Parkhill J."/>
            <person name="Rea M.C."/>
            <person name="O'Sullivan O."/>
            <person name="Ritari J."/>
            <person name="Douillard F.P."/>
            <person name="Paul Ross R."/>
            <person name="Yang R."/>
            <person name="Briner A.E."/>
            <person name="Felis G.E."/>
            <person name="de Vos W.M."/>
            <person name="Barrangou R."/>
            <person name="Klaenhammer T.R."/>
            <person name="Caufield P.W."/>
            <person name="Cui Y."/>
            <person name="Zhang H."/>
            <person name="O'Toole P.W."/>
        </authorList>
    </citation>
    <scope>NUCLEOTIDE SEQUENCE [LARGE SCALE GENOMIC DNA]</scope>
    <source>
        <strain evidence="8 9">DSM 5007</strain>
    </source>
</reference>
<feature type="compositionally biased region" description="Polar residues" evidence="5">
    <location>
        <begin position="27"/>
        <end position="38"/>
    </location>
</feature>
<keyword evidence="6" id="KW-0472">Membrane</keyword>